<sequence length="268" mass="29247">RSGKSASKWTHSDLTSLDISIESTDPPNYFPFPYPPPLDSLDPPVLNASVWIADPTQGPATSVFLRRLRLSIGTRSEGTVDATTMQMATVLGFESTTGSTVIARFPTPLLMCGEQRVAQTDVCVLSSDGAFLFLPIEDKTIYNKTPSSDVDAQVVAEAIAFFQFNNRSRIEKGKHPLATLNIPCVCMSGTMPTFYTVPVTEELSNIVATSPYAHPNSPVKVLKCDMAPTYSRWNKEQGMADTGFRRVAMEGLVAFKRLADKCALEIAN</sequence>
<dbReference type="OrthoDB" id="3253976at2759"/>
<name>A0A8H6H9Z0_9AGAR</name>
<evidence type="ECO:0000313" key="2">
    <source>
        <dbReference type="Proteomes" id="UP000521943"/>
    </source>
</evidence>
<protein>
    <submittedName>
        <fullName evidence="1">Uncharacterized protein</fullName>
    </submittedName>
</protein>
<dbReference type="EMBL" id="JACGCI010000210">
    <property type="protein sequence ID" value="KAF6741961.1"/>
    <property type="molecule type" value="Genomic_DNA"/>
</dbReference>
<gene>
    <name evidence="1" type="ORF">DFP72DRAFT_1110803</name>
</gene>
<dbReference type="AlphaFoldDB" id="A0A8H6H9Z0"/>
<dbReference type="Proteomes" id="UP000521943">
    <property type="component" value="Unassembled WGS sequence"/>
</dbReference>
<keyword evidence="2" id="KW-1185">Reference proteome</keyword>
<feature type="non-terminal residue" evidence="1">
    <location>
        <position position="1"/>
    </location>
</feature>
<organism evidence="1 2">
    <name type="scientific">Ephemerocybe angulata</name>
    <dbReference type="NCBI Taxonomy" id="980116"/>
    <lineage>
        <taxon>Eukaryota</taxon>
        <taxon>Fungi</taxon>
        <taxon>Dikarya</taxon>
        <taxon>Basidiomycota</taxon>
        <taxon>Agaricomycotina</taxon>
        <taxon>Agaricomycetes</taxon>
        <taxon>Agaricomycetidae</taxon>
        <taxon>Agaricales</taxon>
        <taxon>Agaricineae</taxon>
        <taxon>Psathyrellaceae</taxon>
        <taxon>Ephemerocybe</taxon>
    </lineage>
</organism>
<comment type="caution">
    <text evidence="1">The sequence shown here is derived from an EMBL/GenBank/DDBJ whole genome shotgun (WGS) entry which is preliminary data.</text>
</comment>
<reference evidence="1 2" key="1">
    <citation type="submission" date="2020-07" db="EMBL/GenBank/DDBJ databases">
        <title>Comparative genomics of pyrophilous fungi reveals a link between fire events and developmental genes.</title>
        <authorList>
            <consortium name="DOE Joint Genome Institute"/>
            <person name="Steindorff A.S."/>
            <person name="Carver A."/>
            <person name="Calhoun S."/>
            <person name="Stillman K."/>
            <person name="Liu H."/>
            <person name="Lipzen A."/>
            <person name="Pangilinan J."/>
            <person name="Labutti K."/>
            <person name="Bruns T.D."/>
            <person name="Grigoriev I.V."/>
        </authorList>
    </citation>
    <scope>NUCLEOTIDE SEQUENCE [LARGE SCALE GENOMIC DNA]</scope>
    <source>
        <strain evidence="1 2">CBS 144469</strain>
    </source>
</reference>
<evidence type="ECO:0000313" key="1">
    <source>
        <dbReference type="EMBL" id="KAF6741961.1"/>
    </source>
</evidence>
<accession>A0A8H6H9Z0</accession>
<proteinExistence type="predicted"/>